<protein>
    <submittedName>
        <fullName evidence="6">Uncharacterized protein</fullName>
    </submittedName>
</protein>
<dbReference type="InterPro" id="IPR038213">
    <property type="entry name" value="IFI6/IFI27-like_sf"/>
</dbReference>
<organism evidence="6 7">
    <name type="scientific">Aplosporella prunicola CBS 121167</name>
    <dbReference type="NCBI Taxonomy" id="1176127"/>
    <lineage>
        <taxon>Eukaryota</taxon>
        <taxon>Fungi</taxon>
        <taxon>Dikarya</taxon>
        <taxon>Ascomycota</taxon>
        <taxon>Pezizomycotina</taxon>
        <taxon>Dothideomycetes</taxon>
        <taxon>Dothideomycetes incertae sedis</taxon>
        <taxon>Botryosphaeriales</taxon>
        <taxon>Aplosporellaceae</taxon>
        <taxon>Aplosporella</taxon>
    </lineage>
</organism>
<dbReference type="OrthoDB" id="440424at2759"/>
<proteinExistence type="inferred from homology"/>
<evidence type="ECO:0000313" key="7">
    <source>
        <dbReference type="Proteomes" id="UP000799438"/>
    </source>
</evidence>
<evidence type="ECO:0000256" key="5">
    <source>
        <dbReference type="ARBA" id="ARBA00023136"/>
    </source>
</evidence>
<dbReference type="AlphaFoldDB" id="A0A6A6BVA8"/>
<dbReference type="RefSeq" id="XP_033402486.1">
    <property type="nucleotide sequence ID" value="XM_033535901.1"/>
</dbReference>
<accession>A0A6A6BVA8</accession>
<keyword evidence="5" id="KW-0472">Membrane</keyword>
<comment type="subcellular location">
    <subcellularLocation>
        <location evidence="1">Membrane</location>
        <topology evidence="1">Multi-pass membrane protein</topology>
    </subcellularLocation>
</comment>
<evidence type="ECO:0000256" key="1">
    <source>
        <dbReference type="ARBA" id="ARBA00004141"/>
    </source>
</evidence>
<evidence type="ECO:0000256" key="4">
    <source>
        <dbReference type="ARBA" id="ARBA00022989"/>
    </source>
</evidence>
<evidence type="ECO:0000256" key="2">
    <source>
        <dbReference type="ARBA" id="ARBA00007262"/>
    </source>
</evidence>
<dbReference type="GO" id="GO:0016020">
    <property type="term" value="C:membrane"/>
    <property type="evidence" value="ECO:0007669"/>
    <property type="project" value="UniProtKB-SubCell"/>
</dbReference>
<dbReference type="Pfam" id="PF06140">
    <property type="entry name" value="Ifi-6-16"/>
    <property type="match status" value="1"/>
</dbReference>
<sequence>WIREHPLQATCYAVGGGMMLFPLAAATPVLGAVGFGAAGPVAGSLASAAQSIWAPVASGGLFATLQSAAMGGYGAAIVAGTVQAAS</sequence>
<dbReference type="EMBL" id="ML995475">
    <property type="protein sequence ID" value="KAF2146777.1"/>
    <property type="molecule type" value="Genomic_DNA"/>
</dbReference>
<dbReference type="InterPro" id="IPR009311">
    <property type="entry name" value="IFI6/IFI27-like"/>
</dbReference>
<evidence type="ECO:0000313" key="6">
    <source>
        <dbReference type="EMBL" id="KAF2146777.1"/>
    </source>
</evidence>
<keyword evidence="4" id="KW-1133">Transmembrane helix</keyword>
<dbReference type="GeneID" id="54293397"/>
<gene>
    <name evidence="6" type="ORF">K452DRAFT_193951</name>
</gene>
<dbReference type="Gene3D" id="6.10.110.10">
    <property type="match status" value="1"/>
</dbReference>
<keyword evidence="3" id="KW-0812">Transmembrane</keyword>
<comment type="similarity">
    <text evidence="2">Belongs to the IFI6/IFI27 family.</text>
</comment>
<dbReference type="Proteomes" id="UP000799438">
    <property type="component" value="Unassembled WGS sequence"/>
</dbReference>
<name>A0A6A6BVA8_9PEZI</name>
<reference evidence="6" key="1">
    <citation type="journal article" date="2020" name="Stud. Mycol.">
        <title>101 Dothideomycetes genomes: a test case for predicting lifestyles and emergence of pathogens.</title>
        <authorList>
            <person name="Haridas S."/>
            <person name="Albert R."/>
            <person name="Binder M."/>
            <person name="Bloem J."/>
            <person name="Labutti K."/>
            <person name="Salamov A."/>
            <person name="Andreopoulos B."/>
            <person name="Baker S."/>
            <person name="Barry K."/>
            <person name="Bills G."/>
            <person name="Bluhm B."/>
            <person name="Cannon C."/>
            <person name="Castanera R."/>
            <person name="Culley D."/>
            <person name="Daum C."/>
            <person name="Ezra D."/>
            <person name="Gonzalez J."/>
            <person name="Henrissat B."/>
            <person name="Kuo A."/>
            <person name="Liang C."/>
            <person name="Lipzen A."/>
            <person name="Lutzoni F."/>
            <person name="Magnuson J."/>
            <person name="Mondo S."/>
            <person name="Nolan M."/>
            <person name="Ohm R."/>
            <person name="Pangilinan J."/>
            <person name="Park H.-J."/>
            <person name="Ramirez L."/>
            <person name="Alfaro M."/>
            <person name="Sun H."/>
            <person name="Tritt A."/>
            <person name="Yoshinaga Y."/>
            <person name="Zwiers L.-H."/>
            <person name="Turgeon B."/>
            <person name="Goodwin S."/>
            <person name="Spatafora J."/>
            <person name="Crous P."/>
            <person name="Grigoriev I."/>
        </authorList>
    </citation>
    <scope>NUCLEOTIDE SEQUENCE</scope>
    <source>
        <strain evidence="6">CBS 121167</strain>
    </source>
</reference>
<feature type="non-terminal residue" evidence="6">
    <location>
        <position position="1"/>
    </location>
</feature>
<feature type="non-terminal residue" evidence="6">
    <location>
        <position position="86"/>
    </location>
</feature>
<evidence type="ECO:0000256" key="3">
    <source>
        <dbReference type="ARBA" id="ARBA00022692"/>
    </source>
</evidence>
<keyword evidence="7" id="KW-1185">Reference proteome</keyword>